<gene>
    <name evidence="1" type="ORF">N7U66_00300</name>
</gene>
<sequence length="135" mass="15671">MILIDENSTIDLDQLAKQHFETLILPQNKKGSYHATQSLIGRTKKQLDKDVLFPNRVKFWNYFLQNHYVNLERTICSRPKVLSDIIIEIENLVGHNILTNNISYRRASLTPFGNIVSNVFGYSNYRDNGLAERKC</sequence>
<name>A0A9E8MXA7_9FLAO</name>
<keyword evidence="2" id="KW-1185">Reference proteome</keyword>
<dbReference type="KEGG" id="lnu:N7U66_00300"/>
<evidence type="ECO:0000313" key="2">
    <source>
        <dbReference type="Proteomes" id="UP001164705"/>
    </source>
</evidence>
<reference evidence="1" key="1">
    <citation type="submission" date="2022-11" db="EMBL/GenBank/DDBJ databases">
        <title>Lacinutrix neustonica HL-RS19T sp. nov., isolated from the surface microlayer sample of brackish Lake Shihwa.</title>
        <authorList>
            <person name="Choi J.Y."/>
            <person name="Hwang C.Y."/>
        </authorList>
    </citation>
    <scope>NUCLEOTIDE SEQUENCE</scope>
    <source>
        <strain evidence="1">HL-RS19</strain>
    </source>
</reference>
<dbReference type="Proteomes" id="UP001164705">
    <property type="component" value="Chromosome"/>
</dbReference>
<evidence type="ECO:0000313" key="1">
    <source>
        <dbReference type="EMBL" id="WAC02262.1"/>
    </source>
</evidence>
<dbReference type="EMBL" id="CP113088">
    <property type="protein sequence ID" value="WAC02262.1"/>
    <property type="molecule type" value="Genomic_DNA"/>
</dbReference>
<dbReference type="RefSeq" id="WP_267676856.1">
    <property type="nucleotide sequence ID" value="NZ_CP113088.1"/>
</dbReference>
<dbReference type="AlphaFoldDB" id="A0A9E8MXA7"/>
<protein>
    <submittedName>
        <fullName evidence="1">Uncharacterized protein</fullName>
    </submittedName>
</protein>
<accession>A0A9E8MXA7</accession>
<proteinExistence type="predicted"/>
<organism evidence="1 2">
    <name type="scientific">Lacinutrix neustonica</name>
    <dbReference type="NCBI Taxonomy" id="2980107"/>
    <lineage>
        <taxon>Bacteria</taxon>
        <taxon>Pseudomonadati</taxon>
        <taxon>Bacteroidota</taxon>
        <taxon>Flavobacteriia</taxon>
        <taxon>Flavobacteriales</taxon>
        <taxon>Flavobacteriaceae</taxon>
        <taxon>Lacinutrix</taxon>
    </lineage>
</organism>